<dbReference type="OrthoDB" id="2349883at2759"/>
<organism evidence="1 2">
    <name type="scientific">Rhizopus stolonifer</name>
    <name type="common">Rhizopus nigricans</name>
    <dbReference type="NCBI Taxonomy" id="4846"/>
    <lineage>
        <taxon>Eukaryota</taxon>
        <taxon>Fungi</taxon>
        <taxon>Fungi incertae sedis</taxon>
        <taxon>Mucoromycota</taxon>
        <taxon>Mucoromycotina</taxon>
        <taxon>Mucoromycetes</taxon>
        <taxon>Mucorales</taxon>
        <taxon>Mucorineae</taxon>
        <taxon>Rhizopodaceae</taxon>
        <taxon>Rhizopus</taxon>
    </lineage>
</organism>
<dbReference type="STRING" id="4846.A0A367KNN3"/>
<gene>
    <name evidence="1" type="ORF">CU098_005337</name>
</gene>
<dbReference type="EMBL" id="PJQM01000892">
    <property type="protein sequence ID" value="RCI03798.1"/>
    <property type="molecule type" value="Genomic_DNA"/>
</dbReference>
<reference evidence="1 2" key="1">
    <citation type="journal article" date="2018" name="G3 (Bethesda)">
        <title>Phylogenetic and Phylogenomic Definition of Rhizopus Species.</title>
        <authorList>
            <person name="Gryganskyi A.P."/>
            <person name="Golan J."/>
            <person name="Dolatabadi S."/>
            <person name="Mondo S."/>
            <person name="Robb S."/>
            <person name="Idnurm A."/>
            <person name="Muszewska A."/>
            <person name="Steczkiewicz K."/>
            <person name="Masonjones S."/>
            <person name="Liao H.L."/>
            <person name="Gajdeczka M.T."/>
            <person name="Anike F."/>
            <person name="Vuek A."/>
            <person name="Anishchenko I.M."/>
            <person name="Voigt K."/>
            <person name="de Hoog G.S."/>
            <person name="Smith M.E."/>
            <person name="Heitman J."/>
            <person name="Vilgalys R."/>
            <person name="Stajich J.E."/>
        </authorList>
    </citation>
    <scope>NUCLEOTIDE SEQUENCE [LARGE SCALE GENOMIC DNA]</scope>
    <source>
        <strain evidence="1 2">LSU 92-RS-03</strain>
    </source>
</reference>
<name>A0A367KNN3_RHIST</name>
<dbReference type="AlphaFoldDB" id="A0A367KNN3"/>
<dbReference type="Proteomes" id="UP000253551">
    <property type="component" value="Unassembled WGS sequence"/>
</dbReference>
<sequence>MAVSADITPSSKDESESAETILKTMGPARQMLGIGFDCYWPGHVWDPVCYLSLARSPLTRIEDMVPFSPELYESKDDIEIIPFTVNPLVDIVERTPNALEHLTVDSPTHKSGILTMHQAKVLFSSVYPIYWPVYIAQFTVDQKEEDKPKTVVIAAHSDDPPIYQWDSSKKGAEQWINNGPWVNLDVTEPEWQMGFGAQPPLRYLVHRFLTEVVGQFQTTTIDWDDDRIQAYPNYQHQNREYLKQLFKVWAERNMLSRIEGLDENQRTVGLRRGSTAESKDKAKPLIQVQTVGDIRSGIESRVSQELARLEELEPVWYKEYIKKKKNEQ</sequence>
<protein>
    <submittedName>
        <fullName evidence="1">Uncharacterized protein</fullName>
    </submittedName>
</protein>
<evidence type="ECO:0000313" key="2">
    <source>
        <dbReference type="Proteomes" id="UP000253551"/>
    </source>
</evidence>
<proteinExistence type="predicted"/>
<keyword evidence="2" id="KW-1185">Reference proteome</keyword>
<accession>A0A367KNN3</accession>
<evidence type="ECO:0000313" key="1">
    <source>
        <dbReference type="EMBL" id="RCI03798.1"/>
    </source>
</evidence>
<comment type="caution">
    <text evidence="1">The sequence shown here is derived from an EMBL/GenBank/DDBJ whole genome shotgun (WGS) entry which is preliminary data.</text>
</comment>